<sequence>MRLLSNSPDDTRQIGKLLGRLLRLGDVVALAGRLGSGKTVLTQGLAEGLDVDPDEYVSSPSFTIVNEYRGRTPIFHVDIYRLQGQPEMVALGYEEYFDPRGVTIIEWADKVRDLLPERHVLIEFQISGAERRELTVTLAGDWPPEIAAEVQKVLQPYQRER</sequence>
<dbReference type="EMBL" id="QZKU01000044">
    <property type="protein sequence ID" value="RJP23628.1"/>
    <property type="molecule type" value="Genomic_DNA"/>
</dbReference>
<dbReference type="AlphaFoldDB" id="A0A3A4NST9"/>
<evidence type="ECO:0000256" key="6">
    <source>
        <dbReference type="ARBA" id="ARBA00022723"/>
    </source>
</evidence>
<evidence type="ECO:0000313" key="11">
    <source>
        <dbReference type="EMBL" id="RJP23628.1"/>
    </source>
</evidence>
<evidence type="ECO:0000256" key="7">
    <source>
        <dbReference type="ARBA" id="ARBA00022741"/>
    </source>
</evidence>
<keyword evidence="5" id="KW-0819">tRNA processing</keyword>
<keyword evidence="4" id="KW-0963">Cytoplasm</keyword>
<keyword evidence="6" id="KW-0479">Metal-binding</keyword>
<name>A0A3A4NST9_ABYX5</name>
<dbReference type="Proteomes" id="UP000265882">
    <property type="component" value="Unassembled WGS sequence"/>
</dbReference>
<evidence type="ECO:0000256" key="2">
    <source>
        <dbReference type="ARBA" id="ARBA00007599"/>
    </source>
</evidence>
<dbReference type="GO" id="GO:0046872">
    <property type="term" value="F:metal ion binding"/>
    <property type="evidence" value="ECO:0007669"/>
    <property type="project" value="UniProtKB-KW"/>
</dbReference>
<evidence type="ECO:0000256" key="8">
    <source>
        <dbReference type="ARBA" id="ARBA00022840"/>
    </source>
</evidence>
<dbReference type="GO" id="GO:0016740">
    <property type="term" value="F:transferase activity"/>
    <property type="evidence" value="ECO:0007669"/>
    <property type="project" value="UniProtKB-KW"/>
</dbReference>
<accession>A0A3A4NST9</accession>
<keyword evidence="8" id="KW-0067">ATP-binding</keyword>
<comment type="subcellular location">
    <subcellularLocation>
        <location evidence="1">Cytoplasm</location>
    </subcellularLocation>
</comment>
<evidence type="ECO:0000256" key="10">
    <source>
        <dbReference type="ARBA" id="ARBA00032441"/>
    </source>
</evidence>
<organism evidence="11 12">
    <name type="scientific">Abyssobacteria bacterium (strain SURF_5)</name>
    <dbReference type="NCBI Taxonomy" id="2093360"/>
    <lineage>
        <taxon>Bacteria</taxon>
        <taxon>Pseudomonadati</taxon>
        <taxon>Candidatus Hydrogenedentota</taxon>
        <taxon>Candidatus Abyssobacteria</taxon>
    </lineage>
</organism>
<protein>
    <recommendedName>
        <fullName evidence="3">tRNA threonylcarbamoyladenosine biosynthesis protein TsaE</fullName>
    </recommendedName>
    <alternativeName>
        <fullName evidence="10">t(6)A37 threonylcarbamoyladenosine biosynthesis protein TsaE</fullName>
    </alternativeName>
</protein>
<reference evidence="11 12" key="1">
    <citation type="journal article" date="2017" name="ISME J.">
        <title>Energy and carbon metabolisms in a deep terrestrial subsurface fluid microbial community.</title>
        <authorList>
            <person name="Momper L."/>
            <person name="Jungbluth S.P."/>
            <person name="Lee M.D."/>
            <person name="Amend J.P."/>
        </authorList>
    </citation>
    <scope>NUCLEOTIDE SEQUENCE [LARGE SCALE GENOMIC DNA]</scope>
    <source>
        <strain evidence="11">SURF_5</strain>
    </source>
</reference>
<evidence type="ECO:0000256" key="9">
    <source>
        <dbReference type="ARBA" id="ARBA00022842"/>
    </source>
</evidence>
<dbReference type="NCBIfam" id="TIGR00150">
    <property type="entry name" value="T6A_YjeE"/>
    <property type="match status" value="1"/>
</dbReference>
<dbReference type="SUPFAM" id="SSF52540">
    <property type="entry name" value="P-loop containing nucleoside triphosphate hydrolases"/>
    <property type="match status" value="1"/>
</dbReference>
<dbReference type="GO" id="GO:0005737">
    <property type="term" value="C:cytoplasm"/>
    <property type="evidence" value="ECO:0007669"/>
    <property type="project" value="UniProtKB-SubCell"/>
</dbReference>
<dbReference type="PANTHER" id="PTHR33540:SF2">
    <property type="entry name" value="TRNA THREONYLCARBAMOYLADENOSINE BIOSYNTHESIS PROTEIN TSAE"/>
    <property type="match status" value="1"/>
</dbReference>
<dbReference type="InterPro" id="IPR003442">
    <property type="entry name" value="T6A_TsaE"/>
</dbReference>
<dbReference type="GO" id="GO:0005524">
    <property type="term" value="F:ATP binding"/>
    <property type="evidence" value="ECO:0007669"/>
    <property type="project" value="UniProtKB-KW"/>
</dbReference>
<evidence type="ECO:0000313" key="12">
    <source>
        <dbReference type="Proteomes" id="UP000265882"/>
    </source>
</evidence>
<comment type="caution">
    <text evidence="11">The sequence shown here is derived from an EMBL/GenBank/DDBJ whole genome shotgun (WGS) entry which is preliminary data.</text>
</comment>
<comment type="similarity">
    <text evidence="2">Belongs to the TsaE family.</text>
</comment>
<proteinExistence type="inferred from homology"/>
<dbReference type="Pfam" id="PF02367">
    <property type="entry name" value="TsaE"/>
    <property type="match status" value="1"/>
</dbReference>
<evidence type="ECO:0000256" key="3">
    <source>
        <dbReference type="ARBA" id="ARBA00019010"/>
    </source>
</evidence>
<dbReference type="PANTHER" id="PTHR33540">
    <property type="entry name" value="TRNA THREONYLCARBAMOYLADENOSINE BIOSYNTHESIS PROTEIN TSAE"/>
    <property type="match status" value="1"/>
</dbReference>
<gene>
    <name evidence="11" type="primary">tsaE</name>
    <name evidence="11" type="ORF">C4520_05940</name>
</gene>
<dbReference type="InterPro" id="IPR027417">
    <property type="entry name" value="P-loop_NTPase"/>
</dbReference>
<dbReference type="Gene3D" id="3.40.50.300">
    <property type="entry name" value="P-loop containing nucleotide triphosphate hydrolases"/>
    <property type="match status" value="1"/>
</dbReference>
<dbReference type="GO" id="GO:0002949">
    <property type="term" value="P:tRNA threonylcarbamoyladenosine modification"/>
    <property type="evidence" value="ECO:0007669"/>
    <property type="project" value="InterPro"/>
</dbReference>
<keyword evidence="7" id="KW-0547">Nucleotide-binding</keyword>
<keyword evidence="11" id="KW-0808">Transferase</keyword>
<evidence type="ECO:0000256" key="4">
    <source>
        <dbReference type="ARBA" id="ARBA00022490"/>
    </source>
</evidence>
<evidence type="ECO:0000256" key="1">
    <source>
        <dbReference type="ARBA" id="ARBA00004496"/>
    </source>
</evidence>
<keyword evidence="9" id="KW-0460">Magnesium</keyword>
<evidence type="ECO:0000256" key="5">
    <source>
        <dbReference type="ARBA" id="ARBA00022694"/>
    </source>
</evidence>